<dbReference type="Proteomes" id="UP000030661">
    <property type="component" value="Unassembled WGS sequence"/>
</dbReference>
<protein>
    <submittedName>
        <fullName evidence="1">Uncharacterized protein</fullName>
    </submittedName>
</protein>
<reference evidence="1" key="1">
    <citation type="journal article" date="2015" name="PeerJ">
        <title>First genomic representation of candidate bacterial phylum KSB3 points to enhanced environmental sensing as a trigger of wastewater bulking.</title>
        <authorList>
            <person name="Sekiguchi Y."/>
            <person name="Ohashi A."/>
            <person name="Parks D.H."/>
            <person name="Yamauchi T."/>
            <person name="Tyson G.W."/>
            <person name="Hugenholtz P."/>
        </authorList>
    </citation>
    <scope>NUCLEOTIDE SEQUENCE [LARGE SCALE GENOMIC DNA]</scope>
</reference>
<dbReference type="HOGENOM" id="CLU_1438471_0_0_0"/>
<gene>
    <name evidence="1" type="ORF">U27_04538</name>
</gene>
<evidence type="ECO:0000313" key="2">
    <source>
        <dbReference type="Proteomes" id="UP000030661"/>
    </source>
</evidence>
<keyword evidence="2" id="KW-1185">Reference proteome</keyword>
<accession>A0A081BZ16</accession>
<dbReference type="EMBL" id="DF820466">
    <property type="protein sequence ID" value="GAK57571.1"/>
    <property type="molecule type" value="Genomic_DNA"/>
</dbReference>
<organism evidence="1">
    <name type="scientific">Vecturithrix granuli</name>
    <dbReference type="NCBI Taxonomy" id="1499967"/>
    <lineage>
        <taxon>Bacteria</taxon>
        <taxon>Candidatus Moduliflexota</taxon>
        <taxon>Candidatus Vecturitrichia</taxon>
        <taxon>Candidatus Vecturitrichales</taxon>
        <taxon>Candidatus Vecturitrichaceae</taxon>
        <taxon>Candidatus Vecturithrix</taxon>
    </lineage>
</organism>
<dbReference type="AlphaFoldDB" id="A0A081BZ16"/>
<name>A0A081BZ16_VECG1</name>
<sequence length="188" mass="20678">MLHCIAEHWNSANPGFTIRISPCGHVLHRLLLLMPLSLPAVCPLDLSAHFGLAEWAMGNSGKFPHILLWIRRAWSPPAACTNNCWEISALAGMLFTISGSRMTHKSYSARFGGISVRNAGRHVKPTRAFWAISCNCRKTKAVTDKILLPMTASACSPCALFVKRNYKRMVVLTLLRPNSVGNLTQAAP</sequence>
<proteinExistence type="predicted"/>
<evidence type="ECO:0000313" key="1">
    <source>
        <dbReference type="EMBL" id="GAK57571.1"/>
    </source>
</evidence>